<feature type="transmembrane region" description="Helical" evidence="1">
    <location>
        <begin position="140"/>
        <end position="160"/>
    </location>
</feature>
<organism evidence="2 3">
    <name type="scientific">Aureibacter tunicatorum</name>
    <dbReference type="NCBI Taxonomy" id="866807"/>
    <lineage>
        <taxon>Bacteria</taxon>
        <taxon>Pseudomonadati</taxon>
        <taxon>Bacteroidota</taxon>
        <taxon>Cytophagia</taxon>
        <taxon>Cytophagales</taxon>
        <taxon>Persicobacteraceae</taxon>
        <taxon>Aureibacter</taxon>
    </lineage>
</organism>
<keyword evidence="1" id="KW-0812">Transmembrane</keyword>
<evidence type="ECO:0008006" key="4">
    <source>
        <dbReference type="Google" id="ProtNLM"/>
    </source>
</evidence>
<evidence type="ECO:0000256" key="1">
    <source>
        <dbReference type="SAM" id="Phobius"/>
    </source>
</evidence>
<feature type="transmembrane region" description="Helical" evidence="1">
    <location>
        <begin position="44"/>
        <end position="66"/>
    </location>
</feature>
<dbReference type="EMBL" id="JAVDQD010000002">
    <property type="protein sequence ID" value="MDR6238936.1"/>
    <property type="molecule type" value="Genomic_DNA"/>
</dbReference>
<dbReference type="RefSeq" id="WP_309938442.1">
    <property type="nucleotide sequence ID" value="NZ_AP025305.1"/>
</dbReference>
<evidence type="ECO:0000313" key="2">
    <source>
        <dbReference type="EMBL" id="MDR6238936.1"/>
    </source>
</evidence>
<accession>A0AAE3XNE1</accession>
<feature type="transmembrane region" description="Helical" evidence="1">
    <location>
        <begin position="73"/>
        <end position="90"/>
    </location>
</feature>
<dbReference type="AlphaFoldDB" id="A0AAE3XNE1"/>
<sequence>MMIDSLKLYLCWLKDVLAHSALFTLAFLLIAIDSSIVYLFNEQVYGGLIEVVVLMNIIACLVYLYFKASYMKVYLSSLGLLFTALLVYELDMVISKFISPVAPLLILITLKTALVSFVYIYRKEFLKTFDLVMERSFTKIIALGLSVLIVFSRIVELAASHVFCDGQYLFGSTSREGMEMLSYIMVWIGMIRFVNYARKPEKNNLSSN</sequence>
<proteinExistence type="predicted"/>
<keyword evidence="3" id="KW-1185">Reference proteome</keyword>
<keyword evidence="1" id="KW-0472">Membrane</keyword>
<protein>
    <recommendedName>
        <fullName evidence="4">Intracellular septation protein A</fullName>
    </recommendedName>
</protein>
<feature type="transmembrane region" description="Helical" evidence="1">
    <location>
        <begin position="12"/>
        <end position="32"/>
    </location>
</feature>
<evidence type="ECO:0000313" key="3">
    <source>
        <dbReference type="Proteomes" id="UP001185092"/>
    </source>
</evidence>
<feature type="transmembrane region" description="Helical" evidence="1">
    <location>
        <begin position="180"/>
        <end position="197"/>
    </location>
</feature>
<feature type="transmembrane region" description="Helical" evidence="1">
    <location>
        <begin position="102"/>
        <end position="120"/>
    </location>
</feature>
<gene>
    <name evidence="2" type="ORF">HNQ88_001973</name>
</gene>
<reference evidence="2" key="1">
    <citation type="submission" date="2023-07" db="EMBL/GenBank/DDBJ databases">
        <title>Genomic Encyclopedia of Type Strains, Phase IV (KMG-IV): sequencing the most valuable type-strain genomes for metagenomic binning, comparative biology and taxonomic classification.</title>
        <authorList>
            <person name="Goeker M."/>
        </authorList>
    </citation>
    <scope>NUCLEOTIDE SEQUENCE</scope>
    <source>
        <strain evidence="2">DSM 26174</strain>
    </source>
</reference>
<keyword evidence="1" id="KW-1133">Transmembrane helix</keyword>
<dbReference type="Proteomes" id="UP001185092">
    <property type="component" value="Unassembled WGS sequence"/>
</dbReference>
<name>A0AAE3XNE1_9BACT</name>
<comment type="caution">
    <text evidence="2">The sequence shown here is derived from an EMBL/GenBank/DDBJ whole genome shotgun (WGS) entry which is preliminary data.</text>
</comment>